<dbReference type="PANTHER" id="PTHR12411">
    <property type="entry name" value="CYSTEINE PROTEASE FAMILY C1-RELATED"/>
    <property type="match status" value="1"/>
</dbReference>
<evidence type="ECO:0000313" key="5">
    <source>
        <dbReference type="EMBL" id="RZS72723.1"/>
    </source>
</evidence>
<dbReference type="CDD" id="cd02619">
    <property type="entry name" value="Peptidase_C1"/>
    <property type="match status" value="1"/>
</dbReference>
<keyword evidence="3" id="KW-1133">Transmembrane helix</keyword>
<dbReference type="InterPro" id="IPR013128">
    <property type="entry name" value="Peptidase_C1A"/>
</dbReference>
<keyword evidence="5" id="KW-0645">Protease</keyword>
<name>A0A4Q7MZR4_9BACT</name>
<keyword evidence="5" id="KW-0378">Hydrolase</keyword>
<evidence type="ECO:0000256" key="1">
    <source>
        <dbReference type="ARBA" id="ARBA00008455"/>
    </source>
</evidence>
<evidence type="ECO:0000256" key="3">
    <source>
        <dbReference type="SAM" id="Phobius"/>
    </source>
</evidence>
<dbReference type="GO" id="GO:0008234">
    <property type="term" value="F:cysteine-type peptidase activity"/>
    <property type="evidence" value="ECO:0007669"/>
    <property type="project" value="InterPro"/>
</dbReference>
<organism evidence="5 6">
    <name type="scientific">Pseudobacter ginsenosidimutans</name>
    <dbReference type="NCBI Taxonomy" id="661488"/>
    <lineage>
        <taxon>Bacteria</taxon>
        <taxon>Pseudomonadati</taxon>
        <taxon>Bacteroidota</taxon>
        <taxon>Chitinophagia</taxon>
        <taxon>Chitinophagales</taxon>
        <taxon>Chitinophagaceae</taxon>
        <taxon>Pseudobacter</taxon>
    </lineage>
</organism>
<dbReference type="GO" id="GO:0006508">
    <property type="term" value="P:proteolysis"/>
    <property type="evidence" value="ECO:0007669"/>
    <property type="project" value="UniProtKB-KW"/>
</dbReference>
<dbReference type="OrthoDB" id="3648721at2"/>
<keyword evidence="6" id="KW-1185">Reference proteome</keyword>
<evidence type="ECO:0000313" key="6">
    <source>
        <dbReference type="Proteomes" id="UP000293874"/>
    </source>
</evidence>
<dbReference type="SMART" id="SM00645">
    <property type="entry name" value="Pept_C1"/>
    <property type="match status" value="1"/>
</dbReference>
<dbReference type="AlphaFoldDB" id="A0A4Q7MZR4"/>
<comment type="similarity">
    <text evidence="1">Belongs to the peptidase C1 family.</text>
</comment>
<dbReference type="SUPFAM" id="SSF54001">
    <property type="entry name" value="Cysteine proteinases"/>
    <property type="match status" value="1"/>
</dbReference>
<comment type="caution">
    <text evidence="5">The sequence shown here is derived from an EMBL/GenBank/DDBJ whole genome shotgun (WGS) entry which is preliminary data.</text>
</comment>
<proteinExistence type="inferred from homology"/>
<feature type="transmembrane region" description="Helical" evidence="3">
    <location>
        <begin position="39"/>
        <end position="66"/>
    </location>
</feature>
<gene>
    <name evidence="5" type="ORF">EV199_4646</name>
</gene>
<sequence length="539" mass="58056">MPIRMVDDPQDPQESNSDSGGGGRGGGGFPGGGGGLFNLLPLLLGLFKGKGLIVLLIIGGIGYFLFGRGGGGCNMGDLSQIAGGLATGGFLDPKQFERANIYEPLADDNTKNPLPDNASLTSFAPAVGNQGEQGSCVAWSSAYAARTVLESSRSGVKGEELKFSPAFLYNQIGLDGCQGSYILRAMEYMTKQGSVPYDKFPYSDQDCTRQPDQSLIREASQFKMRGFNRLSLGDRNDAIDMRAIKENLAQGAPVVIGMMVGQSFMQGMMGQDVWDPQAGDDRMVGFGGHAMCVVGYDDKKYGGAFHIMNSWGPQWGVNGFGWVRYNHFKYFVREAYGLEPMPKTGAAANQPFTCEVGLVQVRQEGNKMVAGGYAALRSTGGSNVFETVSPMSIGSRFKMEVRNSSECYIYVFGKETDGTSYTLFPYPKADDQTKTKYSPFCGITGFRLFPHDKSMTPDSIGTRDVMAVVVSKEPLDWYETNRKIGSNPSSDYGSRVNAALGGQLAQGLRFQPTSKGTISFTAPAGGKQVMAAIVEVTKR</sequence>
<keyword evidence="3" id="KW-0812">Transmembrane</keyword>
<keyword evidence="3" id="KW-0472">Membrane</keyword>
<dbReference type="RefSeq" id="WP_130543111.1">
    <property type="nucleotide sequence ID" value="NZ_CP042431.1"/>
</dbReference>
<dbReference type="Proteomes" id="UP000293874">
    <property type="component" value="Unassembled WGS sequence"/>
</dbReference>
<reference evidence="5 6" key="1">
    <citation type="submission" date="2019-02" db="EMBL/GenBank/DDBJ databases">
        <title>Genomic Encyclopedia of Type Strains, Phase IV (KMG-IV): sequencing the most valuable type-strain genomes for metagenomic binning, comparative biology and taxonomic classification.</title>
        <authorList>
            <person name="Goeker M."/>
        </authorList>
    </citation>
    <scope>NUCLEOTIDE SEQUENCE [LARGE SCALE GENOMIC DNA]</scope>
    <source>
        <strain evidence="5 6">DSM 18116</strain>
    </source>
</reference>
<evidence type="ECO:0000256" key="2">
    <source>
        <dbReference type="SAM" id="MobiDB-lite"/>
    </source>
</evidence>
<accession>A0A4Q7MZR4</accession>
<feature type="region of interest" description="Disordered" evidence="2">
    <location>
        <begin position="1"/>
        <end position="27"/>
    </location>
</feature>
<dbReference type="Pfam" id="PF00112">
    <property type="entry name" value="Peptidase_C1"/>
    <property type="match status" value="1"/>
</dbReference>
<evidence type="ECO:0000259" key="4">
    <source>
        <dbReference type="SMART" id="SM00645"/>
    </source>
</evidence>
<dbReference type="InterPro" id="IPR000668">
    <property type="entry name" value="Peptidase_C1A_C"/>
</dbReference>
<dbReference type="EMBL" id="SGXA01000002">
    <property type="protein sequence ID" value="RZS72723.1"/>
    <property type="molecule type" value="Genomic_DNA"/>
</dbReference>
<feature type="domain" description="Peptidase C1A papain C-terminal" evidence="4">
    <location>
        <begin position="114"/>
        <end position="338"/>
    </location>
</feature>
<protein>
    <submittedName>
        <fullName evidence="5">Papain like protease</fullName>
    </submittedName>
</protein>
<dbReference type="InterPro" id="IPR038765">
    <property type="entry name" value="Papain-like_cys_pep_sf"/>
</dbReference>
<dbReference type="Gene3D" id="3.90.70.10">
    <property type="entry name" value="Cysteine proteinases"/>
    <property type="match status" value="1"/>
</dbReference>